<feature type="compositionally biased region" description="Polar residues" evidence="13">
    <location>
        <begin position="1515"/>
        <end position="1536"/>
    </location>
</feature>
<feature type="region of interest" description="Disordered" evidence="13">
    <location>
        <begin position="2146"/>
        <end position="2172"/>
    </location>
</feature>
<feature type="region of interest" description="Disordered" evidence="13">
    <location>
        <begin position="1472"/>
        <end position="1500"/>
    </location>
</feature>
<evidence type="ECO:0000259" key="14">
    <source>
        <dbReference type="PROSITE" id="PS50157"/>
    </source>
</evidence>
<dbReference type="InterPro" id="IPR013087">
    <property type="entry name" value="Znf_C2H2_type"/>
</dbReference>
<feature type="region of interest" description="Disordered" evidence="13">
    <location>
        <begin position="1153"/>
        <end position="1193"/>
    </location>
</feature>
<keyword evidence="7" id="KW-0862">Zinc</keyword>
<evidence type="ECO:0000256" key="4">
    <source>
        <dbReference type="ARBA" id="ARBA00022723"/>
    </source>
</evidence>
<feature type="compositionally biased region" description="Basic residues" evidence="13">
    <location>
        <begin position="2323"/>
        <end position="2340"/>
    </location>
</feature>
<dbReference type="SMART" id="SM00355">
    <property type="entry name" value="ZnF_C2H2"/>
    <property type="match status" value="15"/>
</dbReference>
<evidence type="ECO:0000256" key="6">
    <source>
        <dbReference type="ARBA" id="ARBA00022771"/>
    </source>
</evidence>
<feature type="region of interest" description="Disordered" evidence="13">
    <location>
        <begin position="905"/>
        <end position="972"/>
    </location>
</feature>
<proteinExistence type="inferred from homology"/>
<evidence type="ECO:0000256" key="5">
    <source>
        <dbReference type="ARBA" id="ARBA00022737"/>
    </source>
</evidence>
<dbReference type="GO" id="GO:0005634">
    <property type="term" value="C:nucleus"/>
    <property type="evidence" value="ECO:0007669"/>
    <property type="project" value="UniProtKB-SubCell"/>
</dbReference>
<name>A0A2D0PLI3_ICTPU</name>
<feature type="domain" description="C2H2-type" evidence="14">
    <location>
        <begin position="569"/>
        <end position="591"/>
    </location>
</feature>
<evidence type="ECO:0000313" key="16">
    <source>
        <dbReference type="RefSeq" id="XP_017306854.1"/>
    </source>
</evidence>
<evidence type="ECO:0000256" key="12">
    <source>
        <dbReference type="PROSITE-ProRule" id="PRU00042"/>
    </source>
</evidence>
<evidence type="ECO:0000256" key="8">
    <source>
        <dbReference type="ARBA" id="ARBA00023015"/>
    </source>
</evidence>
<accession>A0A2D0PLI3</accession>
<keyword evidence="6 12" id="KW-0863">Zinc-finger</keyword>
<evidence type="ECO:0000256" key="10">
    <source>
        <dbReference type="ARBA" id="ARBA00023163"/>
    </source>
</evidence>
<feature type="domain" description="C2H2-type" evidence="14">
    <location>
        <begin position="708"/>
        <end position="735"/>
    </location>
</feature>
<evidence type="ECO:0000256" key="3">
    <source>
        <dbReference type="ARBA" id="ARBA00022553"/>
    </source>
</evidence>
<organism evidence="15 16">
    <name type="scientific">Ictalurus punctatus</name>
    <name type="common">Channel catfish</name>
    <name type="synonym">Silurus punctatus</name>
    <dbReference type="NCBI Taxonomy" id="7998"/>
    <lineage>
        <taxon>Eukaryota</taxon>
        <taxon>Metazoa</taxon>
        <taxon>Chordata</taxon>
        <taxon>Craniata</taxon>
        <taxon>Vertebrata</taxon>
        <taxon>Euteleostomi</taxon>
        <taxon>Actinopterygii</taxon>
        <taxon>Neopterygii</taxon>
        <taxon>Teleostei</taxon>
        <taxon>Ostariophysi</taxon>
        <taxon>Siluriformes</taxon>
        <taxon>Ictaluridae</taxon>
        <taxon>Ictalurus</taxon>
    </lineage>
</organism>
<feature type="compositionally biased region" description="Polar residues" evidence="13">
    <location>
        <begin position="1578"/>
        <end position="1591"/>
    </location>
</feature>
<feature type="compositionally biased region" description="Acidic residues" evidence="13">
    <location>
        <begin position="2147"/>
        <end position="2172"/>
    </location>
</feature>
<keyword evidence="15" id="KW-1185">Reference proteome</keyword>
<dbReference type="InterPro" id="IPR058902">
    <property type="entry name" value="zf_C2H2_ZNF292/Rlf"/>
</dbReference>
<feature type="domain" description="C2H2-type" evidence="14">
    <location>
        <begin position="765"/>
        <end position="789"/>
    </location>
</feature>
<evidence type="ECO:0000256" key="1">
    <source>
        <dbReference type="ARBA" id="ARBA00004123"/>
    </source>
</evidence>
<dbReference type="OrthoDB" id="427030at2759"/>
<feature type="region of interest" description="Disordered" evidence="13">
    <location>
        <begin position="2321"/>
        <end position="2341"/>
    </location>
</feature>
<keyword evidence="9" id="KW-0238">DNA-binding</keyword>
<feature type="region of interest" description="Disordered" evidence="13">
    <location>
        <begin position="1"/>
        <end position="20"/>
    </location>
</feature>
<feature type="domain" description="C2H2-type" evidence="14">
    <location>
        <begin position="1112"/>
        <end position="1137"/>
    </location>
</feature>
<dbReference type="SUPFAM" id="SSF57667">
    <property type="entry name" value="beta-beta-alpha zinc fingers"/>
    <property type="match status" value="3"/>
</dbReference>
<gene>
    <name evidence="16" type="primary">znf292b</name>
</gene>
<comment type="similarity">
    <text evidence="2">Belongs to the krueppel C2H2-type zinc-finger protein family.</text>
</comment>
<feature type="compositionally biased region" description="Basic and acidic residues" evidence="13">
    <location>
        <begin position="2423"/>
        <end position="2433"/>
    </location>
</feature>
<keyword evidence="10" id="KW-0804">Transcription</keyword>
<feature type="domain" description="C2H2-type" evidence="14">
    <location>
        <begin position="2180"/>
        <end position="2205"/>
    </location>
</feature>
<feature type="compositionally biased region" description="Polar residues" evidence="13">
    <location>
        <begin position="2520"/>
        <end position="2529"/>
    </location>
</feature>
<dbReference type="PANTHER" id="PTHR15507:SF14">
    <property type="entry name" value="ZINC FINGER PROTEIN 292"/>
    <property type="match status" value="1"/>
</dbReference>
<dbReference type="InterPro" id="IPR052251">
    <property type="entry name" value="GH-ZnFinger_Regulators"/>
</dbReference>
<keyword evidence="4" id="KW-0479">Metal-binding</keyword>
<feature type="compositionally biased region" description="Basic and acidic residues" evidence="13">
    <location>
        <begin position="811"/>
        <end position="820"/>
    </location>
</feature>
<feature type="region of interest" description="Disordered" evidence="13">
    <location>
        <begin position="1364"/>
        <end position="1413"/>
    </location>
</feature>
<dbReference type="PANTHER" id="PTHR15507">
    <property type="entry name" value="ZINC FINGER PROTEIN RLF"/>
    <property type="match status" value="1"/>
</dbReference>
<dbReference type="Pfam" id="PF25580">
    <property type="entry name" value="TPR_Rlf"/>
    <property type="match status" value="1"/>
</dbReference>
<dbReference type="Gene3D" id="3.30.160.60">
    <property type="entry name" value="Classic Zinc Finger"/>
    <property type="match status" value="5"/>
</dbReference>
<feature type="region of interest" description="Disordered" evidence="13">
    <location>
        <begin position="2520"/>
        <end position="2540"/>
    </location>
</feature>
<dbReference type="Proteomes" id="UP000221080">
    <property type="component" value="Chromosome 2"/>
</dbReference>
<evidence type="ECO:0000256" key="13">
    <source>
        <dbReference type="SAM" id="MobiDB-lite"/>
    </source>
</evidence>
<keyword evidence="5" id="KW-0677">Repeat</keyword>
<dbReference type="GO" id="GO:0000981">
    <property type="term" value="F:DNA-binding transcription factor activity, RNA polymerase II-specific"/>
    <property type="evidence" value="ECO:0007669"/>
    <property type="project" value="TreeGrafter"/>
</dbReference>
<dbReference type="GO" id="GO:0008270">
    <property type="term" value="F:zinc ion binding"/>
    <property type="evidence" value="ECO:0007669"/>
    <property type="project" value="UniProtKB-KW"/>
</dbReference>
<comment type="subcellular location">
    <subcellularLocation>
        <location evidence="1">Nucleus</location>
    </subcellularLocation>
</comment>
<feature type="domain" description="C2H2-type" evidence="14">
    <location>
        <begin position="2112"/>
        <end position="2142"/>
    </location>
</feature>
<feature type="compositionally biased region" description="Polar residues" evidence="13">
    <location>
        <begin position="927"/>
        <end position="947"/>
    </location>
</feature>
<feature type="region of interest" description="Disordered" evidence="13">
    <location>
        <begin position="2420"/>
        <end position="2472"/>
    </location>
</feature>
<dbReference type="GeneID" id="108255425"/>
<feature type="domain" description="C2H2-type" evidence="14">
    <location>
        <begin position="736"/>
        <end position="765"/>
    </location>
</feature>
<evidence type="ECO:0000256" key="2">
    <source>
        <dbReference type="ARBA" id="ARBA00006991"/>
    </source>
</evidence>
<dbReference type="KEGG" id="ipu:108255425"/>
<feature type="region of interest" description="Disordered" evidence="13">
    <location>
        <begin position="1515"/>
        <end position="1542"/>
    </location>
</feature>
<protein>
    <submittedName>
        <fullName evidence="16">Zinc finger protein 292b</fullName>
    </submittedName>
</protein>
<keyword evidence="3" id="KW-0597">Phosphoprotein</keyword>
<reference evidence="16" key="2">
    <citation type="submission" date="2025-08" db="UniProtKB">
        <authorList>
            <consortium name="RefSeq"/>
        </authorList>
    </citation>
    <scope>IDENTIFICATION</scope>
    <source>
        <tissue evidence="16">Blood</tissue>
    </source>
</reference>
<feature type="compositionally biased region" description="Polar residues" evidence="13">
    <location>
        <begin position="1472"/>
        <end position="1494"/>
    </location>
</feature>
<feature type="compositionally biased region" description="Pro residues" evidence="13">
    <location>
        <begin position="956"/>
        <end position="965"/>
    </location>
</feature>
<feature type="region of interest" description="Disordered" evidence="13">
    <location>
        <begin position="2074"/>
        <end position="2096"/>
    </location>
</feature>
<evidence type="ECO:0000256" key="7">
    <source>
        <dbReference type="ARBA" id="ARBA00022833"/>
    </source>
</evidence>
<dbReference type="Pfam" id="PF00096">
    <property type="entry name" value="zf-C2H2"/>
    <property type="match status" value="1"/>
</dbReference>
<keyword evidence="8" id="KW-0805">Transcription regulation</keyword>
<sequence>MADDEEAEQEPRGQSRSPSVLRALSGRLEDLSATLRASAELAEEDEATARYCRAFCQTLVECVSVWRSDEDPWPVLESYRVALLSFARVSAHLSVQSEDVNVVLERLSLSCVELLLSIPEAFPDALWEQFQSSIQTAHALLQDHGITRLRLLSAATQERGMWSNSTLQSLLRNETPPAAKVREFLMREGPELLQLRVKYLIKENSVDMAALLAKACADFHEFGGSRGHFKQSYLVCVCSSAPQEMLMEELSQVDCRDALEMICNLEAEGDERGAFTLCSGFLTRQLLQEDSYCAWELTLFWSKLLKRLEPSEQSFLEKCQKMSQLAKTVFHLLFFIKVIQSELDKIGLPTCIEMCIRALRMESCEGANKATICKTISCLLPSDLEVKRACQLTEFLLEPTVDSYYAVETLYNEPDQKLEEENLPIPNSLRCDLFLVFKTQWPFDPEFWDWKTLKRHCLGLMGEEASIVSSIDELNDDRCVEADREDLDFAPEEFKDVFECFLDTTNELKEIADQRQKNREVKKLREKGFVSARFRNWQAYMQYCVLCDKEFLGHRIVRHAQTHFRDGYYSCPICTETFETRETLEPHVASHVKLSCKERLASMKTTKKLTDPKTPDITALRNKSGENQARKAKAKTCNGESVQLYNGDAVCSQSEVTGVRVNGRERNVCPVPNCRKGFKFFRNLLTHVKDHGEVEEAKRFLELQTTKIVCQYCRRHFVSVSHLNDHLQVHCGAKPYTCIQVNCKASFDTNAELLVHSKGHPVFKAKCMFPGCGKTFNEAYKLYDHEAQHYKTFTCKVPGCGKVFHAQSQLELHEESHNAQKVETQTAESNDARPVEPQPPISGEPAKQEVQQDVYPGPPVNPSCMMSPADHPTSLVKVKHSVENMLRPAGHAPTQAFGLVTCKTEPPDPKLVQQQQSPPPPQIPRVETQQIPRVETQQIPRVETQQIPRVETQQIPQPPVNPPMPHLNEPRPEDSLLDALMNDPMLTPSCPLPPASSYQSLLEDFQQAPSGDVLQAQMESAVSQGHTQPLYSSENAEYGQYDPNPVTPIHTPYPVPYGNSMVPLMQTAHNVPPVMPVSQRLPAQVTPFPTNRPVQPLQANTLGSAVEDKDRYKCAYETCSRDYSSYRSLTKHMKAAHCEFYTQWKLARRNNKVPSVTSRPASMNGKRVPSEPLQNQLGQRTPAPLTPMQKPPAQVHYPASCLNSSYPSGSSHLTGLPAQTFPNQMDSILDPIVLSQLGNAANQPDLAPHASWNSVPMNSSLQQQNYHPQAMTSSVGHFSSQMDVTSQSQVPNTYNGEMGYPSFQHQNNPSCRFFQTRPDVTVTTNNLAKIGHPNGSSPPHYVQQPKPNSIPVVKHTECVVKLERNTDLVPSPPNMSQQSNPPAAMNSQTSQDDTGGSSSHDSDVKKRKRSSRTKWPAIIKDGKFICCRCFREFQSPKSLGGHLSKRAVCKPYDEAVLSADLPSSFLELLNSPHLSDTPQSSPSAQVGSAQTWPSLSKGPLDPKLFPNVTFLNTKDSTYNTDSKPSSKSVQQNSPSLAESVGARQQAFAESSLSYLQDSQSSVIQHTGNIKDKRGPHQMNYSQSRTPLPSDTAASDQLLSRLLSENQTSDSDFSRSPTNPIDRILQAETLNKIKEIKDKSTITNASGLSNDGLLAAMASLAQNLVSEKSVKERLREQILAGDFQKRTGLCQGQGVENSALQSPAMDVSHHSTHVIQKAHHSNEPVRGGGGAELGECYTSAGSIVPDETSRQIPPPCASDANLTNDAFNNPPVQQHDDIDDEITEIQKALERLDLDREIRNRDQTPVIPVETEGVTKPSEATYALMVRGYSCDNDGCGYRAMTKDALFKHLMKQHNYTEDMLNQCRKEQSNFAPFNCQLCPKTFTRNSNLRTHYQSVHNYSHEQVVKMGITRHYSRKSSEADQSLCTTSKVSDLLGLMVPKAPFSGQRQHAETGSVPGLIPGVGSIKTEFNFQPFKQQLPVASVDPGVPGTILRAQTIPDHLQSQTTAHASVIKAVPALLTSSSVEQQLNRPNGFVPGSLAPSHTHGMLPGGLLPSGAPPVAQSPSVSAQVCNLSPDKKSKLGRSKMPKPKEVTKKAKEKKMDLDDVFSPYRPYRCVHQGCVAAFTIQHNLILHYKAVHQSALPKFEVNDEDEQMEEENEENEENEEENDTPDGEVCEVTEFRCQVKDCSRIFQAVTDLLQHYLQLHKLSLDKAGVMMSGMNLGRFRCDQPDCEVTFTGFWKYVNHVESEHKKVKLSRSEPVDGMFQCEVEGCSCVYTTRSNLLRHIMKKHQDLYKLRLLNSRGVRLGRPPKNSLVSLEKENREIHKKPIQKGGEKKRRKQKNLWTKYGNPILKTKEEASAMCTKRIQLQYPCMLKGCETVAESERRLMKHYVQHGLPKQYLEQQRSNYIFCKKMARSKYKRIASRSDDTDKSDESSIEASENEGAGPSESEFSKPTSEKESTEDTEVSDAKLSSDLSSDISVVVKRKRGRPRKGERVKHLQIARKRVTRLRAAQNHSVNYADINSDSASSGAAPPERNATLSSFKPMGFEVSFLKFLEESSQSAGKRKTATLSDLHARRKFPTVHLKTASVVCSRINPDHHCRDVLKLVEFKNPQKLTSLSKVTFEVHRGFSNVFELLLKQLHDMRPAVVIQKEGVSDIKG</sequence>
<reference evidence="15" key="1">
    <citation type="journal article" date="2016" name="Nat. Commun.">
        <title>The channel catfish genome sequence provides insights into the evolution of scale formation in teleosts.</title>
        <authorList>
            <person name="Liu Z."/>
            <person name="Liu S."/>
            <person name="Yao J."/>
            <person name="Bao L."/>
            <person name="Zhang J."/>
            <person name="Li Y."/>
            <person name="Jiang C."/>
            <person name="Sun L."/>
            <person name="Wang R."/>
            <person name="Zhang Y."/>
            <person name="Zhou T."/>
            <person name="Zeng Q."/>
            <person name="Fu Q."/>
            <person name="Gao S."/>
            <person name="Li N."/>
            <person name="Koren S."/>
            <person name="Jiang Y."/>
            <person name="Zimin A."/>
            <person name="Xu P."/>
            <person name="Phillippy A.M."/>
            <person name="Geng X."/>
            <person name="Song L."/>
            <person name="Sun F."/>
            <person name="Li C."/>
            <person name="Wang X."/>
            <person name="Chen A."/>
            <person name="Jin Y."/>
            <person name="Yuan Z."/>
            <person name="Yang Y."/>
            <person name="Tan S."/>
            <person name="Peatman E."/>
            <person name="Lu J."/>
            <person name="Qin Z."/>
            <person name="Dunham R."/>
            <person name="Li Z."/>
            <person name="Sonstegard T."/>
            <person name="Feng J."/>
            <person name="Danzmann R.G."/>
            <person name="Schroeder S."/>
            <person name="Scheffler B."/>
            <person name="Duke M.V."/>
            <person name="Ballard L."/>
            <person name="Kucuktas H."/>
            <person name="Kaltenboeck L."/>
            <person name="Liu H."/>
            <person name="Armbruster J."/>
            <person name="Xie Y."/>
            <person name="Kirby M.L."/>
            <person name="Tian Y."/>
            <person name="Flanagan M.E."/>
            <person name="Mu W."/>
            <person name="Waldbieser G.C."/>
        </authorList>
    </citation>
    <scope>NUCLEOTIDE SEQUENCE [LARGE SCALE GENOMIC DNA]</scope>
    <source>
        <strain evidence="15">SDA103</strain>
    </source>
</reference>
<dbReference type="PROSITE" id="PS00028">
    <property type="entry name" value="ZINC_FINGER_C2H2_1"/>
    <property type="match status" value="10"/>
</dbReference>
<dbReference type="RefSeq" id="XP_017306854.1">
    <property type="nucleotide sequence ID" value="XM_017451365.3"/>
</dbReference>
<dbReference type="PROSITE" id="PS50157">
    <property type="entry name" value="ZINC_FINGER_C2H2_2"/>
    <property type="match status" value="9"/>
</dbReference>
<keyword evidence="11" id="KW-0539">Nucleus</keyword>
<feature type="region of interest" description="Disordered" evidence="13">
    <location>
        <begin position="1563"/>
        <end position="1591"/>
    </location>
</feature>
<dbReference type="Pfam" id="PF25420">
    <property type="entry name" value="zf-C2H2_ZN292"/>
    <property type="match status" value="1"/>
</dbReference>
<dbReference type="OMA" id="DVMNPRD"/>
<feature type="domain" description="C2H2-type" evidence="14">
    <location>
        <begin position="793"/>
        <end position="822"/>
    </location>
</feature>
<evidence type="ECO:0000313" key="15">
    <source>
        <dbReference type="Proteomes" id="UP000221080"/>
    </source>
</evidence>
<dbReference type="InterPro" id="IPR057986">
    <property type="entry name" value="TPR_Rlf/292/654"/>
</dbReference>
<feature type="region of interest" description="Disordered" evidence="13">
    <location>
        <begin position="811"/>
        <end position="855"/>
    </location>
</feature>
<feature type="region of interest" description="Disordered" evidence="13">
    <location>
        <begin position="1327"/>
        <end position="1349"/>
    </location>
</feature>
<dbReference type="Pfam" id="PF26218">
    <property type="entry name" value="zf_C2H2_ZNF292"/>
    <property type="match status" value="2"/>
</dbReference>
<dbReference type="GO" id="GO:0003677">
    <property type="term" value="F:DNA binding"/>
    <property type="evidence" value="ECO:0007669"/>
    <property type="project" value="UniProtKB-KW"/>
</dbReference>
<feature type="compositionally biased region" description="Low complexity" evidence="13">
    <location>
        <begin position="1374"/>
        <end position="1399"/>
    </location>
</feature>
<feature type="domain" description="C2H2-type" evidence="14">
    <location>
        <begin position="1873"/>
        <end position="1901"/>
    </location>
</feature>
<evidence type="ECO:0000256" key="11">
    <source>
        <dbReference type="ARBA" id="ARBA00023242"/>
    </source>
</evidence>
<evidence type="ECO:0000256" key="9">
    <source>
        <dbReference type="ARBA" id="ARBA00023125"/>
    </source>
</evidence>
<feature type="compositionally biased region" description="Basic and acidic residues" evidence="13">
    <location>
        <begin position="2087"/>
        <end position="2096"/>
    </location>
</feature>
<dbReference type="CTD" id="566732"/>
<dbReference type="InterPro" id="IPR036236">
    <property type="entry name" value="Znf_C2H2_sf"/>
</dbReference>